<protein>
    <recommendedName>
        <fullName evidence="5">RNA polymerase sigma factor SigZ</fullName>
    </recommendedName>
</protein>
<dbReference type="SUPFAM" id="SSF88659">
    <property type="entry name" value="Sigma3 and sigma4 domains of RNA polymerase sigma factors"/>
    <property type="match status" value="1"/>
</dbReference>
<dbReference type="SUPFAM" id="SSF88946">
    <property type="entry name" value="Sigma2 domain of RNA polymerase sigma factors"/>
    <property type="match status" value="1"/>
</dbReference>
<dbReference type="AlphaFoldDB" id="A0A9X1ZFR8"/>
<keyword evidence="9" id="KW-1185">Reference proteome</keyword>
<dbReference type="InterPro" id="IPR036388">
    <property type="entry name" value="WH-like_DNA-bd_sf"/>
</dbReference>
<dbReference type="NCBIfam" id="TIGR02937">
    <property type="entry name" value="sigma70-ECF"/>
    <property type="match status" value="1"/>
</dbReference>
<dbReference type="GO" id="GO:0003677">
    <property type="term" value="F:DNA binding"/>
    <property type="evidence" value="ECO:0007669"/>
    <property type="project" value="InterPro"/>
</dbReference>
<keyword evidence="2" id="KW-0805">Transcription regulation</keyword>
<feature type="domain" description="RNA polymerase sigma-70 region 2" evidence="6">
    <location>
        <begin position="8"/>
        <end position="69"/>
    </location>
</feature>
<dbReference type="RefSeq" id="WP_248950243.1">
    <property type="nucleotide sequence ID" value="NZ_JAKILB010000006.1"/>
</dbReference>
<evidence type="ECO:0000313" key="9">
    <source>
        <dbReference type="Proteomes" id="UP001139293"/>
    </source>
</evidence>
<dbReference type="InterPro" id="IPR039425">
    <property type="entry name" value="RNA_pol_sigma-70-like"/>
</dbReference>
<evidence type="ECO:0000313" key="8">
    <source>
        <dbReference type="EMBL" id="MCL1139072.1"/>
    </source>
</evidence>
<evidence type="ECO:0000259" key="7">
    <source>
        <dbReference type="Pfam" id="PF08281"/>
    </source>
</evidence>
<dbReference type="GO" id="GO:0016987">
    <property type="term" value="F:sigma factor activity"/>
    <property type="evidence" value="ECO:0007669"/>
    <property type="project" value="UniProtKB-KW"/>
</dbReference>
<comment type="caution">
    <text evidence="8">The sequence shown here is derived from an EMBL/GenBank/DDBJ whole genome shotgun (WGS) entry which is preliminary data.</text>
</comment>
<name>A0A9X1ZFR8_9GAMM</name>
<dbReference type="InterPro" id="IPR014304">
    <property type="entry name" value="RNA_pol_sigma-Z"/>
</dbReference>
<evidence type="ECO:0000256" key="1">
    <source>
        <dbReference type="ARBA" id="ARBA00010641"/>
    </source>
</evidence>
<dbReference type="InterPro" id="IPR013249">
    <property type="entry name" value="RNA_pol_sigma70_r4_t2"/>
</dbReference>
<dbReference type="Pfam" id="PF04542">
    <property type="entry name" value="Sigma70_r2"/>
    <property type="match status" value="1"/>
</dbReference>
<dbReference type="EMBL" id="JAKILB010000006">
    <property type="protein sequence ID" value="MCL1139072.1"/>
    <property type="molecule type" value="Genomic_DNA"/>
</dbReference>
<sequence>MLADWLNHKEQLRHYVLKNIDDVDAVDDILQEVYIKASSHLHQLKSQDSLKSWLYRITHNVMMDFYRGREVYDELSDNLIDDVEEEQALDKMAQCLRPMFDCLPEKYQMAMIWSEVDGLSQQEVADRLGISLSGAKSRIQRGRIKFKALLMTYCDIEMGQQGVVDFKPKVECLHLAC</sequence>
<feature type="domain" description="RNA polymerase sigma factor 70 region 4 type 2" evidence="7">
    <location>
        <begin position="95"/>
        <end position="145"/>
    </location>
</feature>
<evidence type="ECO:0000256" key="4">
    <source>
        <dbReference type="ARBA" id="ARBA00023163"/>
    </source>
</evidence>
<organism evidence="8 9">
    <name type="scientific">Shewanella pneumatophori</name>
    <dbReference type="NCBI Taxonomy" id="314092"/>
    <lineage>
        <taxon>Bacteria</taxon>
        <taxon>Pseudomonadati</taxon>
        <taxon>Pseudomonadota</taxon>
        <taxon>Gammaproteobacteria</taxon>
        <taxon>Alteromonadales</taxon>
        <taxon>Shewanellaceae</taxon>
        <taxon>Shewanella</taxon>
    </lineage>
</organism>
<dbReference type="CDD" id="cd06171">
    <property type="entry name" value="Sigma70_r4"/>
    <property type="match status" value="1"/>
</dbReference>
<dbReference type="InterPro" id="IPR013324">
    <property type="entry name" value="RNA_pol_sigma_r3/r4-like"/>
</dbReference>
<dbReference type="Pfam" id="PF08281">
    <property type="entry name" value="Sigma70_r4_2"/>
    <property type="match status" value="1"/>
</dbReference>
<dbReference type="Gene3D" id="1.10.1740.10">
    <property type="match status" value="1"/>
</dbReference>
<dbReference type="GO" id="GO:0006352">
    <property type="term" value="P:DNA-templated transcription initiation"/>
    <property type="evidence" value="ECO:0007669"/>
    <property type="project" value="InterPro"/>
</dbReference>
<proteinExistence type="inferred from homology"/>
<gene>
    <name evidence="8" type="primary">sigZ</name>
    <name evidence="8" type="ORF">L2740_11010</name>
</gene>
<accession>A0A9X1ZFR8</accession>
<dbReference type="PANTHER" id="PTHR43133:SF62">
    <property type="entry name" value="RNA POLYMERASE SIGMA FACTOR SIGZ"/>
    <property type="match status" value="1"/>
</dbReference>
<dbReference type="Proteomes" id="UP001139293">
    <property type="component" value="Unassembled WGS sequence"/>
</dbReference>
<dbReference type="PANTHER" id="PTHR43133">
    <property type="entry name" value="RNA POLYMERASE ECF-TYPE SIGMA FACTO"/>
    <property type="match status" value="1"/>
</dbReference>
<dbReference type="NCBIfam" id="TIGR02959">
    <property type="entry name" value="SigZ"/>
    <property type="match status" value="1"/>
</dbReference>
<keyword evidence="4" id="KW-0804">Transcription</keyword>
<reference evidence="8" key="1">
    <citation type="submission" date="2022-01" db="EMBL/GenBank/DDBJ databases">
        <title>Whole genome-based taxonomy of the Shewanellaceae.</title>
        <authorList>
            <person name="Martin-Rodriguez A.J."/>
        </authorList>
    </citation>
    <scope>NUCLEOTIDE SEQUENCE</scope>
    <source>
        <strain evidence="8">KCTC 23973</strain>
    </source>
</reference>
<evidence type="ECO:0000256" key="3">
    <source>
        <dbReference type="ARBA" id="ARBA00023082"/>
    </source>
</evidence>
<dbReference type="InterPro" id="IPR013325">
    <property type="entry name" value="RNA_pol_sigma_r2"/>
</dbReference>
<keyword evidence="3" id="KW-0731">Sigma factor</keyword>
<evidence type="ECO:0000259" key="6">
    <source>
        <dbReference type="Pfam" id="PF04542"/>
    </source>
</evidence>
<dbReference type="InterPro" id="IPR007627">
    <property type="entry name" value="RNA_pol_sigma70_r2"/>
</dbReference>
<dbReference type="Gene3D" id="1.10.10.10">
    <property type="entry name" value="Winged helix-like DNA-binding domain superfamily/Winged helix DNA-binding domain"/>
    <property type="match status" value="1"/>
</dbReference>
<comment type="similarity">
    <text evidence="1">Belongs to the sigma-70 factor family. ECF subfamily.</text>
</comment>
<evidence type="ECO:0000256" key="2">
    <source>
        <dbReference type="ARBA" id="ARBA00023015"/>
    </source>
</evidence>
<evidence type="ECO:0000256" key="5">
    <source>
        <dbReference type="NCBIfam" id="TIGR02959"/>
    </source>
</evidence>
<dbReference type="InterPro" id="IPR014284">
    <property type="entry name" value="RNA_pol_sigma-70_dom"/>
</dbReference>